<dbReference type="Gene3D" id="1.20.1090.10">
    <property type="entry name" value="Dehydroquinate synthase-like - alpha domain"/>
    <property type="match status" value="1"/>
</dbReference>
<comment type="subcellular location">
    <subcellularLocation>
        <location evidence="5 19">Cytoplasm</location>
    </subcellularLocation>
</comment>
<keyword evidence="11 19" id="KW-0028">Amino-acid biosynthesis</keyword>
<dbReference type="Gene3D" id="3.40.50.1970">
    <property type="match status" value="1"/>
</dbReference>
<evidence type="ECO:0000256" key="19">
    <source>
        <dbReference type="HAMAP-Rule" id="MF_00110"/>
    </source>
</evidence>
<feature type="binding site" evidence="19">
    <location>
        <position position="150"/>
    </location>
    <ligand>
        <name>NAD(+)</name>
        <dbReference type="ChEBI" id="CHEBI:57540"/>
    </ligand>
</feature>
<dbReference type="InterPro" id="IPR016037">
    <property type="entry name" value="DHQ_synth_AroB"/>
</dbReference>
<dbReference type="OrthoDB" id="9806583at2"/>
<keyword evidence="18 19" id="KW-0170">Cobalt</keyword>
<dbReference type="GO" id="GO:0005737">
    <property type="term" value="C:cytoplasm"/>
    <property type="evidence" value="ECO:0007669"/>
    <property type="project" value="UniProtKB-SubCell"/>
</dbReference>
<feature type="binding site" evidence="19">
    <location>
        <begin position="104"/>
        <end position="108"/>
    </location>
    <ligand>
        <name>NAD(+)</name>
        <dbReference type="ChEBI" id="CHEBI:57540"/>
    </ligand>
</feature>
<dbReference type="HAMAP" id="MF_00110">
    <property type="entry name" value="DHQ_synthase"/>
    <property type="match status" value="1"/>
</dbReference>
<dbReference type="InterPro" id="IPR030963">
    <property type="entry name" value="DHQ_synth_fam"/>
</dbReference>
<dbReference type="InterPro" id="IPR030960">
    <property type="entry name" value="DHQS/DOIS_N"/>
</dbReference>
<comment type="cofactor">
    <cofactor evidence="19">
        <name>Co(2+)</name>
        <dbReference type="ChEBI" id="CHEBI:48828"/>
    </cofactor>
    <cofactor evidence="19">
        <name>Zn(2+)</name>
        <dbReference type="ChEBI" id="CHEBI:29105"/>
    </cofactor>
    <text evidence="19">Binds 1 divalent metal cation per subunit. Can use either Co(2+) or Zn(2+).</text>
</comment>
<dbReference type="CDD" id="cd08195">
    <property type="entry name" value="DHQS"/>
    <property type="match status" value="1"/>
</dbReference>
<sequence>MKIDLPLPHKKGYPVYIDQDEQFLAALAKHTGENNTVFITNTTLEQLYRKKIAQWKEKLGKRFYLYAVPDGEAYKTQEAIQDILTYLLEHRLDRKTVIVAFGGGVVGDMAGFAASIFLRGVPYVQLPTTLLSMVDSSVGGKTGVNHPMGKNLIGSFYQPQFVWISTTYLKTLPPKEYQAGCGEILKYGFIGGSDSFAFMENSFLALLGGDPHILREAIRRSVEIKARIVSEDEREHGTRALLNLGHTFGHAFEHELGFGNILHGEAVFWGILCAIELAIQQGLVSEEDSQRLRKCAAEIPRPSLPYTPKATDLYEAMKSDKKVSKGEIRFVLPRTLGTSEIISSIPREAVLKTITKVLQNDSPY</sequence>
<dbReference type="AlphaFoldDB" id="U7D7J8"/>
<dbReference type="GO" id="GO:0046872">
    <property type="term" value="F:metal ion binding"/>
    <property type="evidence" value="ECO:0007669"/>
    <property type="project" value="UniProtKB-KW"/>
</dbReference>
<feature type="binding site" evidence="19">
    <location>
        <position position="246"/>
    </location>
    <ligand>
        <name>Zn(2+)</name>
        <dbReference type="ChEBI" id="CHEBI:29105"/>
    </ligand>
</feature>
<evidence type="ECO:0000256" key="3">
    <source>
        <dbReference type="ARBA" id="ARBA00001947"/>
    </source>
</evidence>
<dbReference type="UniPathway" id="UPA00053">
    <property type="reaction ID" value="UER00085"/>
</dbReference>
<comment type="cofactor">
    <cofactor evidence="3">
        <name>Zn(2+)</name>
        <dbReference type="ChEBI" id="CHEBI:29105"/>
    </cofactor>
</comment>
<evidence type="ECO:0000256" key="6">
    <source>
        <dbReference type="ARBA" id="ARBA00004661"/>
    </source>
</evidence>
<dbReference type="PANTHER" id="PTHR43622:SF7">
    <property type="entry name" value="3-DEHYDROQUINATE SYNTHASE, CHLOROPLASTIC"/>
    <property type="match status" value="1"/>
</dbReference>
<keyword evidence="12 19" id="KW-0479">Metal-binding</keyword>
<evidence type="ECO:0000256" key="15">
    <source>
        <dbReference type="ARBA" id="ARBA00023027"/>
    </source>
</evidence>
<keyword evidence="17 19" id="KW-0456">Lyase</keyword>
<keyword evidence="16 19" id="KW-0057">Aromatic amino acid biosynthesis</keyword>
<evidence type="ECO:0000256" key="4">
    <source>
        <dbReference type="ARBA" id="ARBA00003485"/>
    </source>
</evidence>
<comment type="caution">
    <text evidence="22">The sequence shown here is derived from an EMBL/GenBank/DDBJ whole genome shotgun (WGS) entry which is preliminary data.</text>
</comment>
<evidence type="ECO:0000313" key="23">
    <source>
        <dbReference type="Proteomes" id="UP000017148"/>
    </source>
</evidence>
<evidence type="ECO:0000256" key="14">
    <source>
        <dbReference type="ARBA" id="ARBA00022833"/>
    </source>
</evidence>
<evidence type="ECO:0000313" key="22">
    <source>
        <dbReference type="EMBL" id="ERP31556.1"/>
    </source>
</evidence>
<accession>U7D7J8</accession>
<feature type="domain" description="3-dehydroquinate synthase C-terminal" evidence="21">
    <location>
        <begin position="180"/>
        <end position="323"/>
    </location>
</feature>
<evidence type="ECO:0000256" key="2">
    <source>
        <dbReference type="ARBA" id="ARBA00001911"/>
    </source>
</evidence>
<keyword evidence="23" id="KW-1185">Reference proteome</keyword>
<keyword evidence="14 19" id="KW-0862">Zinc</keyword>
<keyword evidence="15 19" id="KW-0520">NAD</keyword>
<dbReference type="eggNOG" id="COG0337">
    <property type="taxonomic scope" value="Bacteria"/>
</dbReference>
<evidence type="ECO:0000256" key="17">
    <source>
        <dbReference type="ARBA" id="ARBA00023239"/>
    </source>
</evidence>
<evidence type="ECO:0000256" key="10">
    <source>
        <dbReference type="ARBA" id="ARBA00022490"/>
    </source>
</evidence>
<dbReference type="InterPro" id="IPR056179">
    <property type="entry name" value="DHQS_C"/>
</dbReference>
<feature type="binding site" evidence="19">
    <location>
        <position position="183"/>
    </location>
    <ligand>
        <name>Zn(2+)</name>
        <dbReference type="ChEBI" id="CHEBI:29105"/>
    </ligand>
</feature>
<comment type="cofactor">
    <cofactor evidence="2 19">
        <name>NAD(+)</name>
        <dbReference type="ChEBI" id="CHEBI:57540"/>
    </cofactor>
</comment>
<feature type="binding site" evidence="19">
    <location>
        <position position="141"/>
    </location>
    <ligand>
        <name>NAD(+)</name>
        <dbReference type="ChEBI" id="CHEBI:57540"/>
    </ligand>
</feature>
<evidence type="ECO:0000256" key="18">
    <source>
        <dbReference type="ARBA" id="ARBA00023285"/>
    </source>
</evidence>
<proteinExistence type="inferred from homology"/>
<comment type="similarity">
    <text evidence="7 19">Belongs to the sugar phosphate cyclases superfamily. Dehydroquinate synthase family.</text>
</comment>
<evidence type="ECO:0000259" key="21">
    <source>
        <dbReference type="Pfam" id="PF24621"/>
    </source>
</evidence>
<keyword evidence="10 19" id="KW-0963">Cytoplasm</keyword>
<dbReference type="EC" id="4.2.3.4" evidence="8 19"/>
<name>U7D7J8_9BACT</name>
<dbReference type="RefSeq" id="WP_022637054.1">
    <property type="nucleotide sequence ID" value="NZ_ASJR01000012.1"/>
</dbReference>
<dbReference type="STRING" id="1313304.CALK_1602"/>
<dbReference type="FunFam" id="3.40.50.1970:FF:000007">
    <property type="entry name" value="Pentafunctional AROM polypeptide"/>
    <property type="match status" value="1"/>
</dbReference>
<organism evidence="22 23">
    <name type="scientific">Chitinivibrio alkaliphilus ACht1</name>
    <dbReference type="NCBI Taxonomy" id="1313304"/>
    <lineage>
        <taxon>Bacteria</taxon>
        <taxon>Pseudomonadati</taxon>
        <taxon>Fibrobacterota</taxon>
        <taxon>Chitinivibrionia</taxon>
        <taxon>Chitinivibrionales</taxon>
        <taxon>Chitinivibrionaceae</taxon>
        <taxon>Chitinivibrio</taxon>
    </lineage>
</organism>
<keyword evidence="13 19" id="KW-0547">Nucleotide-binding</keyword>
<evidence type="ECO:0000256" key="1">
    <source>
        <dbReference type="ARBA" id="ARBA00001393"/>
    </source>
</evidence>
<feature type="binding site" evidence="19">
    <location>
        <begin position="70"/>
        <end position="75"/>
    </location>
    <ligand>
        <name>NAD(+)</name>
        <dbReference type="ChEBI" id="CHEBI:57540"/>
    </ligand>
</feature>
<gene>
    <name evidence="19" type="primary">aroB</name>
    <name evidence="22" type="ORF">CALK_1602</name>
</gene>
<dbReference type="SUPFAM" id="SSF56796">
    <property type="entry name" value="Dehydroquinate synthase-like"/>
    <property type="match status" value="1"/>
</dbReference>
<dbReference type="GO" id="GO:0000166">
    <property type="term" value="F:nucleotide binding"/>
    <property type="evidence" value="ECO:0007669"/>
    <property type="project" value="UniProtKB-KW"/>
</dbReference>
<evidence type="ECO:0000256" key="11">
    <source>
        <dbReference type="ARBA" id="ARBA00022605"/>
    </source>
</evidence>
<dbReference type="PANTHER" id="PTHR43622">
    <property type="entry name" value="3-DEHYDROQUINATE SYNTHASE"/>
    <property type="match status" value="1"/>
</dbReference>
<feature type="binding site" evidence="19">
    <location>
        <begin position="128"/>
        <end position="129"/>
    </location>
    <ligand>
        <name>NAD(+)</name>
        <dbReference type="ChEBI" id="CHEBI:57540"/>
    </ligand>
</feature>
<evidence type="ECO:0000256" key="9">
    <source>
        <dbReference type="ARBA" id="ARBA00017684"/>
    </source>
</evidence>
<dbReference type="GO" id="GO:0009423">
    <property type="term" value="P:chorismate biosynthetic process"/>
    <property type="evidence" value="ECO:0007669"/>
    <property type="project" value="UniProtKB-UniRule"/>
</dbReference>
<evidence type="ECO:0000259" key="20">
    <source>
        <dbReference type="Pfam" id="PF01761"/>
    </source>
</evidence>
<evidence type="ECO:0000256" key="5">
    <source>
        <dbReference type="ARBA" id="ARBA00004496"/>
    </source>
</evidence>
<comment type="function">
    <text evidence="4 19">Catalyzes the conversion of 3-deoxy-D-arabino-heptulosonate 7-phosphate (DAHP) to dehydroquinate (DHQ).</text>
</comment>
<dbReference type="GO" id="GO:0008652">
    <property type="term" value="P:amino acid biosynthetic process"/>
    <property type="evidence" value="ECO:0007669"/>
    <property type="project" value="UniProtKB-KW"/>
</dbReference>
<comment type="caution">
    <text evidence="19">Lacks conserved residue(s) required for the propagation of feature annotation.</text>
</comment>
<evidence type="ECO:0000256" key="13">
    <source>
        <dbReference type="ARBA" id="ARBA00022741"/>
    </source>
</evidence>
<dbReference type="NCBIfam" id="TIGR01357">
    <property type="entry name" value="aroB"/>
    <property type="match status" value="1"/>
</dbReference>
<dbReference type="GO" id="GO:0009073">
    <property type="term" value="P:aromatic amino acid family biosynthetic process"/>
    <property type="evidence" value="ECO:0007669"/>
    <property type="project" value="UniProtKB-KW"/>
</dbReference>
<dbReference type="Pfam" id="PF01761">
    <property type="entry name" value="DHQ_synthase"/>
    <property type="match status" value="1"/>
</dbReference>
<dbReference type="Proteomes" id="UP000017148">
    <property type="component" value="Unassembled WGS sequence"/>
</dbReference>
<evidence type="ECO:0000256" key="16">
    <source>
        <dbReference type="ARBA" id="ARBA00023141"/>
    </source>
</evidence>
<dbReference type="EMBL" id="ASJR01000012">
    <property type="protein sequence ID" value="ERP31556.1"/>
    <property type="molecule type" value="Genomic_DNA"/>
</dbReference>
<dbReference type="PATRIC" id="fig|1313304.3.peg.1529"/>
<comment type="pathway">
    <text evidence="6 19">Metabolic intermediate biosynthesis; chorismate biosynthesis; chorismate from D-erythrose 4-phosphate and phosphoenolpyruvate: step 2/7.</text>
</comment>
<evidence type="ECO:0000256" key="8">
    <source>
        <dbReference type="ARBA" id="ARBA00013031"/>
    </source>
</evidence>
<dbReference type="InterPro" id="IPR050071">
    <property type="entry name" value="Dehydroquinate_synthase"/>
</dbReference>
<dbReference type="Pfam" id="PF24621">
    <property type="entry name" value="DHQS_C"/>
    <property type="match status" value="1"/>
</dbReference>
<dbReference type="PIRSF" id="PIRSF001455">
    <property type="entry name" value="DHQ_synth"/>
    <property type="match status" value="1"/>
</dbReference>
<comment type="catalytic activity">
    <reaction evidence="1 19">
        <text>7-phospho-2-dehydro-3-deoxy-D-arabino-heptonate = 3-dehydroquinate + phosphate</text>
        <dbReference type="Rhea" id="RHEA:21968"/>
        <dbReference type="ChEBI" id="CHEBI:32364"/>
        <dbReference type="ChEBI" id="CHEBI:43474"/>
        <dbReference type="ChEBI" id="CHEBI:58394"/>
        <dbReference type="EC" id="4.2.3.4"/>
    </reaction>
</comment>
<evidence type="ECO:0000256" key="7">
    <source>
        <dbReference type="ARBA" id="ARBA00005412"/>
    </source>
</evidence>
<feature type="domain" description="3-dehydroquinate synthase N-terminal" evidence="20">
    <location>
        <begin position="67"/>
        <end position="178"/>
    </location>
</feature>
<evidence type="ECO:0000256" key="12">
    <source>
        <dbReference type="ARBA" id="ARBA00022723"/>
    </source>
</evidence>
<feature type="binding site" evidence="19">
    <location>
        <position position="263"/>
    </location>
    <ligand>
        <name>Zn(2+)</name>
        <dbReference type="ChEBI" id="CHEBI:29105"/>
    </ligand>
</feature>
<protein>
    <recommendedName>
        <fullName evidence="9 19">3-dehydroquinate synthase</fullName>
        <shortName evidence="19">DHQS</shortName>
        <ecNumber evidence="8 19">4.2.3.4</ecNumber>
    </recommendedName>
</protein>
<reference evidence="22 23" key="1">
    <citation type="journal article" date="2013" name="Environ. Microbiol.">
        <title>Genome analysis of Chitinivibrio alkaliphilus gen. nov., sp. nov., a novel extremely haloalkaliphilic anaerobic chitinolytic bacterium from the candidate phylum Termite Group 3.</title>
        <authorList>
            <person name="Sorokin D.Y."/>
            <person name="Gumerov V.M."/>
            <person name="Rakitin A.L."/>
            <person name="Beletsky A.V."/>
            <person name="Damste J.S."/>
            <person name="Muyzer G."/>
            <person name="Mardanov A.V."/>
            <person name="Ravin N.V."/>
        </authorList>
    </citation>
    <scope>NUCLEOTIDE SEQUENCE [LARGE SCALE GENOMIC DNA]</scope>
    <source>
        <strain evidence="22 23">ACht1</strain>
    </source>
</reference>
<dbReference type="GO" id="GO:0003856">
    <property type="term" value="F:3-dehydroquinate synthase activity"/>
    <property type="evidence" value="ECO:0007669"/>
    <property type="project" value="UniProtKB-UniRule"/>
</dbReference>